<dbReference type="AlphaFoldDB" id="A0A1X7HHX9"/>
<dbReference type="PROSITE" id="PS51186">
    <property type="entry name" value="GNAT"/>
    <property type="match status" value="1"/>
</dbReference>
<evidence type="ECO:0000313" key="2">
    <source>
        <dbReference type="EMBL" id="SMF87004.1"/>
    </source>
</evidence>
<protein>
    <submittedName>
        <fullName evidence="2">Protein N-acetyltransferase, RimJ/RimL family</fullName>
    </submittedName>
</protein>
<dbReference type="RefSeq" id="WP_208914418.1">
    <property type="nucleotide sequence ID" value="NZ_LT840184.1"/>
</dbReference>
<dbReference type="EMBL" id="LT840184">
    <property type="protein sequence ID" value="SMF87004.1"/>
    <property type="molecule type" value="Genomic_DNA"/>
</dbReference>
<reference evidence="2 3" key="1">
    <citation type="submission" date="2017-04" db="EMBL/GenBank/DDBJ databases">
        <authorList>
            <person name="Afonso C.L."/>
            <person name="Miller P.J."/>
            <person name="Scott M.A."/>
            <person name="Spackman E."/>
            <person name="Goraichik I."/>
            <person name="Dimitrov K.M."/>
            <person name="Suarez D.L."/>
            <person name="Swayne D.E."/>
        </authorList>
    </citation>
    <scope>NUCLEOTIDE SEQUENCE [LARGE SCALE GENOMIC DNA]</scope>
    <source>
        <strain evidence="2 3">N3/975</strain>
    </source>
</reference>
<dbReference type="Proteomes" id="UP000192940">
    <property type="component" value="Chromosome I"/>
</dbReference>
<feature type="domain" description="N-acetyltransferase" evidence="1">
    <location>
        <begin position="10"/>
        <end position="175"/>
    </location>
</feature>
<accession>A0A1X7HHX9</accession>
<name>A0A1X7HHX9_9BACL</name>
<dbReference type="InterPro" id="IPR000182">
    <property type="entry name" value="GNAT_dom"/>
</dbReference>
<evidence type="ECO:0000259" key="1">
    <source>
        <dbReference type="PROSITE" id="PS51186"/>
    </source>
</evidence>
<sequence>MLNIWVGEKVRLRSIVPGDWAKFHENDQDSEGARLSDALYFPRSEDGTKLWAEQQATKGSDGDNMMLAIETLEGELVGSINSHNCNQRNGTFKYGVAIFRAHWRNGYASEAVKILLRYFFQELRYEKVTAQVYAFNESSIGLQEHLGFKQEGRLRNMIFTNGIHYDEYVYGLLKSEHKQIHM</sequence>
<dbReference type="PANTHER" id="PTHR43415:SF5">
    <property type="entry name" value="ACETYLTRANSFERASE"/>
    <property type="match status" value="1"/>
</dbReference>
<gene>
    <name evidence="2" type="ORF">SAMN05661091_3586</name>
</gene>
<evidence type="ECO:0000313" key="3">
    <source>
        <dbReference type="Proteomes" id="UP000192940"/>
    </source>
</evidence>
<organism evidence="2 3">
    <name type="scientific">Paenibacillus uliginis N3/975</name>
    <dbReference type="NCBI Taxonomy" id="1313296"/>
    <lineage>
        <taxon>Bacteria</taxon>
        <taxon>Bacillati</taxon>
        <taxon>Bacillota</taxon>
        <taxon>Bacilli</taxon>
        <taxon>Bacillales</taxon>
        <taxon>Paenibacillaceae</taxon>
        <taxon>Paenibacillus</taxon>
    </lineage>
</organism>
<dbReference type="Gene3D" id="3.40.630.30">
    <property type="match status" value="1"/>
</dbReference>
<dbReference type="SUPFAM" id="SSF55729">
    <property type="entry name" value="Acyl-CoA N-acyltransferases (Nat)"/>
    <property type="match status" value="1"/>
</dbReference>
<dbReference type="STRING" id="1313296.SAMN05661091_3586"/>
<dbReference type="PANTHER" id="PTHR43415">
    <property type="entry name" value="SPERMIDINE N(1)-ACETYLTRANSFERASE"/>
    <property type="match status" value="1"/>
</dbReference>
<dbReference type="InterPro" id="IPR016181">
    <property type="entry name" value="Acyl_CoA_acyltransferase"/>
</dbReference>
<dbReference type="GO" id="GO:0016747">
    <property type="term" value="F:acyltransferase activity, transferring groups other than amino-acyl groups"/>
    <property type="evidence" value="ECO:0007669"/>
    <property type="project" value="InterPro"/>
</dbReference>
<keyword evidence="2" id="KW-0808">Transferase</keyword>
<keyword evidence="3" id="KW-1185">Reference proteome</keyword>
<dbReference type="Pfam" id="PF13302">
    <property type="entry name" value="Acetyltransf_3"/>
    <property type="match status" value="1"/>
</dbReference>
<proteinExistence type="predicted"/>